<name>A0A6J4NZP7_9CHLR</name>
<dbReference type="Gene3D" id="3.30.70.120">
    <property type="match status" value="1"/>
</dbReference>
<dbReference type="GO" id="GO:0010038">
    <property type="term" value="P:response to metal ion"/>
    <property type="evidence" value="ECO:0007669"/>
    <property type="project" value="InterPro"/>
</dbReference>
<dbReference type="InterPro" id="IPR004323">
    <property type="entry name" value="Ion_tolerance_CutA"/>
</dbReference>
<dbReference type="GO" id="GO:0005507">
    <property type="term" value="F:copper ion binding"/>
    <property type="evidence" value="ECO:0007669"/>
    <property type="project" value="TreeGrafter"/>
</dbReference>
<proteinExistence type="inferred from homology"/>
<gene>
    <name evidence="2" type="ORF">AVDCRST_MAG93-10021</name>
</gene>
<accession>A0A6J4NZP7</accession>
<protein>
    <recommendedName>
        <fullName evidence="3">Periplasmic divalent cation tolerance protein CutA</fullName>
    </recommendedName>
</protein>
<dbReference type="InterPro" id="IPR015867">
    <property type="entry name" value="N-reg_PII/ATP_PRibTrfase_C"/>
</dbReference>
<dbReference type="SUPFAM" id="SSF54913">
    <property type="entry name" value="GlnB-like"/>
    <property type="match status" value="1"/>
</dbReference>
<evidence type="ECO:0008006" key="3">
    <source>
        <dbReference type="Google" id="ProtNLM"/>
    </source>
</evidence>
<evidence type="ECO:0000256" key="1">
    <source>
        <dbReference type="ARBA" id="ARBA00010169"/>
    </source>
</evidence>
<dbReference type="Pfam" id="PF03091">
    <property type="entry name" value="CutA1"/>
    <property type="match status" value="1"/>
</dbReference>
<dbReference type="PANTHER" id="PTHR23419">
    <property type="entry name" value="DIVALENT CATION TOLERANCE CUTA-RELATED"/>
    <property type="match status" value="1"/>
</dbReference>
<dbReference type="EMBL" id="CADCTR010003366">
    <property type="protein sequence ID" value="CAA9396939.1"/>
    <property type="molecule type" value="Genomic_DNA"/>
</dbReference>
<organism evidence="2">
    <name type="scientific">uncultured Chloroflexia bacterium</name>
    <dbReference type="NCBI Taxonomy" id="1672391"/>
    <lineage>
        <taxon>Bacteria</taxon>
        <taxon>Bacillati</taxon>
        <taxon>Chloroflexota</taxon>
        <taxon>Chloroflexia</taxon>
        <taxon>environmental samples</taxon>
    </lineage>
</organism>
<comment type="similarity">
    <text evidence="1">Belongs to the CutA family.</text>
</comment>
<evidence type="ECO:0000313" key="2">
    <source>
        <dbReference type="EMBL" id="CAA9396939.1"/>
    </source>
</evidence>
<reference evidence="2" key="1">
    <citation type="submission" date="2020-02" db="EMBL/GenBank/DDBJ databases">
        <authorList>
            <person name="Meier V. D."/>
        </authorList>
    </citation>
    <scope>NUCLEOTIDE SEQUENCE</scope>
    <source>
        <strain evidence="2">AVDCRST_MAG93</strain>
    </source>
</reference>
<dbReference type="InterPro" id="IPR011322">
    <property type="entry name" value="N-reg_PII-like_a/b"/>
</dbReference>
<dbReference type="PANTHER" id="PTHR23419:SF8">
    <property type="entry name" value="FI09726P"/>
    <property type="match status" value="1"/>
</dbReference>
<sequence>MTEFVTLYVTAANREEARAIAHTLLQERLIACANIVEGAMSLYRWNGELQEEHEAVLLAKTSATRAERAMARAKQLHSYDCPCVTAWPIVAIDADYAAWLLAQLAD</sequence>
<dbReference type="AlphaFoldDB" id="A0A6J4NZP7"/>